<protein>
    <submittedName>
        <fullName evidence="1">Iron-sulfur cluster assembly scaffold protein</fullName>
    </submittedName>
</protein>
<name>A0ACD4PIP1_9BACT</name>
<organism evidence="1 2">
    <name type="scientific">Mycoplasmopsis edwardii</name>
    <dbReference type="NCBI Taxonomy" id="53558"/>
    <lineage>
        <taxon>Bacteria</taxon>
        <taxon>Bacillati</taxon>
        <taxon>Mycoplasmatota</taxon>
        <taxon>Mycoplasmoidales</taxon>
        <taxon>Metamycoplasmataceae</taxon>
        <taxon>Mycoplasmopsis</taxon>
    </lineage>
</organism>
<sequence length="144" mass="16585">MEVIFMRFNPNEAREIIMNHYMKPDNKEALKDEFITSFSNTCSDKLDLVLSFDNDVLKDAKFNGHGCSVFLASTDILLNILKGKSKSEINELLALYERFLNEEQLSDEEINSLGELWVFFNVKKHLSRMACALLTSKTIINEIK</sequence>
<reference evidence="1" key="1">
    <citation type="submission" date="2022-12" db="EMBL/GenBank/DDBJ databases">
        <authorList>
            <consortium name="Asia Pacific Centre for Animal Health"/>
            <person name="Klose S.M."/>
            <person name="Legione A.R."/>
            <person name="Monotti I."/>
            <person name="Bushell R."/>
            <person name="Marenda M.S."/>
            <person name="Sugiyama T."/>
            <person name="Browning G.F."/>
            <person name="Vaz P.K."/>
        </authorList>
    </citation>
    <scope>NUCLEOTIDE SEQUENCE</scope>
    <source>
        <strain evidence="1">Felid995</strain>
    </source>
</reference>
<gene>
    <name evidence="1" type="ORF">Me_995_000573</name>
</gene>
<accession>A0ACD4PIP1</accession>
<dbReference type="Proteomes" id="UP001213039">
    <property type="component" value="Chromosome"/>
</dbReference>
<proteinExistence type="predicted"/>
<evidence type="ECO:0000313" key="2">
    <source>
        <dbReference type="Proteomes" id="UP001213039"/>
    </source>
</evidence>
<dbReference type="EMBL" id="CP114370">
    <property type="protein sequence ID" value="WBP83943.1"/>
    <property type="molecule type" value="Genomic_DNA"/>
</dbReference>
<keyword evidence="2" id="KW-1185">Reference proteome</keyword>
<evidence type="ECO:0000313" key="1">
    <source>
        <dbReference type="EMBL" id="WBP83943.1"/>
    </source>
</evidence>